<sequence>MMMPRVFVRSCTVVLAILFAVQSLFLFPMTAKAASYPITTSGQDILPFSASSPMPAALLEANGLPLNIQAQPSVIPSNEPESLSATDGSLIASREIGDIINYGDNPIFIFGNDNTVNVNQGKASRDEKEKEKAQERGEVASPSMSQEQVRGLVQQGRAKLKEMVARDATSGYIKVTKTNDSSSDEGSFRYALRQAMAANHDVVIDTRSVDGTMQLNTPLNVVEGSNNIWVIDDGGFTIDGRGEHQIISVNKSSGFVVFEEVTFKNGLAQGEDAPRDYISYDGGSYKGGGGGGLGAGGALFINRGQVIVVHSKFNNNKAQGGNNSSPAGYGAVNERYKGQQANRGGKFNITSDLSFSSLFIPGSGGQGGPECGNYNVCGADPIQNGGNGEFGTGGGGGGGGGRDNKEGGDAARSGGPGGKGGFGAGGGGGGGGGYDDGECDDYENDQGFGGPGGQGGAYGGKGRNGNQAGRNGCDAGWGGYGGGGAGLGGAIFVRNSDNEQGSLVVFESSFENNVVQQGTSTKNPDTVENTVGENGQALGAAIFTTKGEKIDNGTFDFMLSSSVPTLSLSLVNESGEDISTSDKNKVKEGKQALFKITADQDIPNGTTIYFYLTYPEENKPTKGEDFAWSDTEVGSVKLGSNMREFYLKRGLGDTSFTAVSDKVDGGIEFNDDYKREENEAFTINLLPSGSYKLGDQYTQQVVIEDMTAIVELSLVDINGKPIDKVWEGERAILQVKVDENSPRESMIQGTELRFKLTQGTGLKDTDYQGEEETNGYISRTLDKAYEEYYLNIPETQGETNALGAYAGVRTYIDKEVEGDESFTVELLDYEDAQYKLKNNLQQKQVIIDDANYEAEILIDESNLDIADVANALAPKDGPTKTSENTIDVSNLKGLGYATVQVSRKNGDKKVYSNLFNNALAAGLPVHYTLTRNDEENGGYGEEYFSNKLNYNNDKYNPHQIVNAVVIPVTPPSDSQYNQLQPGQARIYFAALPDAVKEEPEEYTLTLVPFDDPSYNPDLENNISSDQMFQFYTVKENAKQATFTLNDSGEFLPGILIADNINGELVDENNTLVPNQDGTVKFSVKLSSQPTADVTVNTGGVSLIFTPANWYTYQSVTLSEVAPGDIINLTGSSEDNNYKDGVNRQITLVESYDHFKISEGASPDVSKRSVTLNVTASNDTNLEGSPSPGEFVVTLGQLLPFDLPVQYTLKVNDVTETTDTLIVPKYQQSASLKYLVRDDDIVSGTKTISITLTAEGLPEGVSILPAGETASFIVKDNDKAQIRYTKHLPAEPVPGDFVNFFPEVEVLGKNEDQSLIIQESDALIKDIILEPVDSGKADNSASSKPHPGVRVEIAPVTETVEPKIQLPYLTFPDQAEIAYYNPNFEIKNIPANTYLRAITYLTPNESKNEDYIYHFITEVEAVNSADDGTFNAESELWLNKFGPYGDAAQLIRPDDEIHLKPGQTYYLEARYKGGNAAGNLMVKWNGDQDEQLNIIKNPYLRAELIRHGFLVETWNNLITNDVSVLTNNDRYPNQPTQSGKFLAQALDLPETNSQNKGRRIKALITPPETGDYTFWIASNGNSELRLNPSGEAAEATETIAQVEGQEIYASVAFQPNETKHFVRVTVERGKPDETITPNFDSQYCRPKATIEFNSDITPRIDPDSWLEITGDDGQTISGYRNQVYAEKNEGIVKLCDQISGHDKNQININMGISGSSKPASHFVIDSHNLDDLSTVDFPAYQQWDWNESQKSSPIHLEKGKYYYLEALQVNFTEADHLSVAWQPPRAIRPEILPASVTTIPRTIIPIRLKTPSYNIEDDGQIAAELQLEPSQVSILGQTYNVKSVTLEENAQLNFVSGFLAQASEIKLDQGSAQSVILKPLDNPIKLEILNLTEGERGRISLQLESQPATNLEVTLSESGVGTSAGADLEIYCADGNPCQKLTFTPENWNQPQYLIIEGIRAGYDASGYNPDDSQINLNATGDGLNENFITVNLLPATLDSFAVYHVKANGETLSGVNFIDPQTQPEPPSVTYTDRDGNQQPLAWTWALDNLDIVAQQNGSEVLRLIPHEEELPAGSPVTPVLLTAQALVNGNLFKGEQWQGTIAITGLQLQAEGNQSTKMADVKVILSDGQPTIEVHSTFTGEEDLSSPTLVTYSTTGGKTIEAKVNEPLITEYGIFTLEVNDQTRWVYEPNPRQQPDQLAFTVKDGTQEKEIVVDLSECNTSLQIPTSLLTIPDATKPLATISAAVSTVSENQSGVDLTIQLDSAPAEDTQIYYSIDTPTPETPSNSALSLNAITDQNYALEFPDPGFAIGGQNGNGTIEMWVRPAAFTGNQSLFITSNSSSDGLILNDAKIEIKKENLTPLSVDLQNDLGILPGQWFHVAYSYENNGEARLYINGEKQMGSEYKESIFLPRIKAIGRGSDKNYFKGAIDEIRIWDIPLSDKQIQTHYNATLPIQETKIAEHLVGYWNFNQQTLTNAMDENQTVQLIGDGEPINLQQSGLWAIRGAAEQEKDYSSLSGFTSQQRNLFGLDAGTLGGRTTFAIGDFDGDNQTDAVIVDGHGEAMLYQNQGQTRNGKPQFNVQSLGLNLGEAAPISAGDMDTDGDLDLIIGKSSGDVQIIENNGSRLFPSFRQPRALIGDGKALRMSGPVAPTLADLDGDGILDLISIDSTGQMSEFTVGTAEGKMSLQRSVAHRLPKLGANEQGYFVQFFDLDQDGDLDALVDNTRNRPGQLGNGYHYYVNYGTTESPYFVESFHSSVNVFLRDLDTQVTYGNRTLNSPYDQVQFYSFADWNRDGNPDLFQSDNRGEIHLRENDRLESVTIRAGQNSVTLPIQLIDDHQVEGTEVIHIHLIEGRADAADYHTEVGTDHITLEITDNDIADIQVLNANGEPIDLTHPVNVSETTGTATRYQVKLTSQPTSDVQLTIATSSILQGLISRDSEGTYLPTITLLIPSNQWDQPQVFWVKGVDNRIDDQDATFGYIITTQSTDYTYSNGLRVLQAISTDNDDQVGLNLTFDTLPDVAIAQGALHTTEGQINTVKVSLNSQPTEPVMVILDPTDREITFYPQRRMAESVEMDSLSRQFKTIRTRKAKNGNCNPGDGQLDGTIKVGQYGTLCWRANGDYTYTQTQLASEANARDEFSFSIDNGYGFLSNDGISIPVAYAVNEQETVPEESGSLNLITYTGNLFYNTNELAGQPIQLYFTPQDWNLERTVAVAAVDDDTVEYHHESQIKVRLWDPNQTLYGSYGSLKSTYDSEITTLTYTLPTELQLEAGKYTEPRIYFTQADDKTKNHTLDFQVTAINDEEGTVTYNVVAIIDQNLDQPIVLTQSESLPGVFIGQIELKVTGMSQEMLDPAYLATGEAELRVSIEDNDKPIVRAGVDLNAPENTHPGYFSLNVMEPVGDPSGLPVHYKIYAFEDGPNFGATAERIEHQGDPGPDFQLPETLKEGTLYIPSGQTKVLFPIFPIDDFVPEQSMAVRYETVIVEIQPPNDTDNYRLDEFYPDTQTAAVRILDNEEVGLKIVIPADGLKIDEGKFNGFRVGLKSQPQQDVAVKFYYNDILSDNQRDLTYLDIDSATFTPNNWNQWQTIDVRAFNNLKENRDDIHPRYTDLYVAVGEDNTDPFYNSLKGLLNLTAEVDNPEAVTIEGTVKIETTGDYGTLTTLNDQGDFSYDLKDEPAILAEIAQSPLGKVFDVFDYTIEKDGTTILDQKLAVEIRALNDTQIDHEPGFLEGDFGTLILNRDGSYTYTLEEGKLPTDDNWSIHDSFLYEQTTEIPGQTPLIDRYALNLTVTQDMDAEGNITMYAQANGDTVQFCSDDLTVCENVVEGNVIINQIPDPDAAQKNLSVTITKIGRTTLKPVVTAMILRDSNNQDLEVAGVPLYANPLHAANPLNRAKIYVTPEQALKGNHGVLTLNADRTYTYTIDKAALSHNLEDFDERVVHDRFTYDLDNHGDGILELVTVYTQDPQNSCPMVVYANGIPLEESQNCGSFSGQLEEPQTAQVLRYGLATASVHLQEQPLDPFVVAEGLENVLPLLDENINNISLPVLGRLGGGQEADESGTATSAQIPSFGERLLAMVTSQIKKQPHLTTAELEKVLKKALQATFAEYGIPLYVIKLDSEKLILQLSFNWGQGVSTEGKDSDFGIPALQGHGEASGQANWKISIDLVFGIKFRGTETSGTNITNQVFIVTDKAALTDLTSSPKSKPVTIPNFLVKTFPGTVVSADGIRFTKQNGNEVAPPTNNNDINDQLKTKYSQSEDPELQQAPPQITWDWKEIPGHTPKPERNKDKSVMVGYAVKGEELEVPFIEISLQQPASIVPNQAAEIEINALFDPEHYLTQWNSGESLSSLPSKTKYLKAVIDYLKQIEINFADREIQATDLSGKATSQVLKVSFGLKLKDNKEPGAGGIEIITVKPVLDLDNTPPTVDPAFPDDKNVLIQTSSVYADPGRITTTCGQKTAQNPCPNLQKLNVLATLEDGKQTQVQLPRKANAFKSGKRYKERVKLQDGELALTGTLKAKDANTNEIEWTWKFYTDAENEIQWPNNAKLKDVHITLNGGATSQEVTYTINGYSVIFSEAGDEQPKDPKQEAVSKVTIEANASADFLATGQMGPLAASFTQALVPPAPASNANAGDLPKIYKDLSAKYSDRQKVVTLTDENASPGQGTPLYVVGKYGVLSIWQDGTSHYTLRKEATSDKTNLYCPGTSADGTFILNQASNAVEAGTYEVCQALLATDSGGKLLHWKPDPAAETPVYPPQKLDFMGYQMQCPSPTDLIDGIPCTEFTRHILISEVSKEDLKGKGVPSLEAAYSVQSNDVPITGWQEVSQLPNYRSLQELRDEINNGNTEETFELDKLEDEFFIATDREQTFQKLSIRIKSNDGLEVEFNGKLLDQFNKLTEDIDSDGITDTGLGNLFDTEPIALKIVKVSPSKIAPMAKVRAYMEIALRDPKRNTSTEGTQQSGYPNGIIPIAEITRVSDYFLFSLGGNFAFYMNTNLGLTPVDNTLSQEQPISLPLPSVNLKLGITLNATAQASASSKLSSANPDVVIGLYDLGLDLGEFLSDQFAAVLGKWSDIVDPAKPIVDTLSADTKIFNKLNLQSVFDINGDGRVTPLEIPTPLLQIVGGNSQKYKQRLEQVNKFLNQFMELLKLYQISVDLGEQLRGVTALSELVVSRDGFLVNPDDIRVNPLEGSEPIIPGFQPYADKYGHVILGSTMGYQYTTQLGQKGSGGDQPQQPKVSPDNVKEVQPEKPASANKNNNANVGKIKDKMRNFLSKSGFIDFPIFTNPLDVIKFVLGDPTEIVTITLPDLYYEFMVSREFRPYPGIIAEIVGTLEFGTKDISLGVDTAGILAIVCGSDTPQAIWECRAQGQSELSSSVGQHFLRLLNSIYLKDWSVASYGAEGDSAANYCDGSQCWRGFEREAPGGKTIFDKNELQGKGGADLGFGLDALVASVTLRGGPHIEGGADIADLCEATTPDVCDPIKVGSVTAGGFYDGKIRAWDFIAQIADVFEGDSSGLSLFNVFFQIYVELKAVVKVLGAEVWSSRLGRFPIYTFVLDGGNFNSNGVWGSDGHPVVGAALFFDANGNGLPDSGEPFTFTDSQGRAALHIPYQFFDKNGDRVIDERDGRIVMLDGVDTQTGAPQLERLVAVPQAKTVSPLTTRISDLVDLGLSVDEAQVRVRSSFYFPAELDFLR</sequence>
<gene>
    <name evidence="5" type="ordered locus">Cyan7822_6000</name>
</gene>
<feature type="region of interest" description="Disordered" evidence="2">
    <location>
        <begin position="388"/>
        <end position="464"/>
    </location>
</feature>
<feature type="signal peptide" evidence="3">
    <location>
        <begin position="1"/>
        <end position="33"/>
    </location>
</feature>
<feature type="compositionally biased region" description="Acidic residues" evidence="2">
    <location>
        <begin position="435"/>
        <end position="444"/>
    </location>
</feature>
<dbReference type="KEGG" id="cyj:Cyan7822_6000"/>
<dbReference type="Pfam" id="PF13517">
    <property type="entry name" value="FG-GAP_3"/>
    <property type="match status" value="1"/>
</dbReference>
<evidence type="ECO:0000256" key="2">
    <source>
        <dbReference type="SAM" id="MobiDB-lite"/>
    </source>
</evidence>
<dbReference type="Pfam" id="PF13385">
    <property type="entry name" value="Laminin_G_3"/>
    <property type="match status" value="1"/>
</dbReference>
<dbReference type="PROSITE" id="PS51820">
    <property type="entry name" value="PA14"/>
    <property type="match status" value="1"/>
</dbReference>
<accession>E0ULL7</accession>
<dbReference type="InterPro" id="IPR018247">
    <property type="entry name" value="EF_Hand_1_Ca_BS"/>
</dbReference>
<keyword evidence="6" id="KW-1185">Reference proteome</keyword>
<evidence type="ECO:0000256" key="3">
    <source>
        <dbReference type="SAM" id="SignalP"/>
    </source>
</evidence>
<feature type="region of interest" description="Disordered" evidence="2">
    <location>
        <begin position="5216"/>
        <end position="5254"/>
    </location>
</feature>
<evidence type="ECO:0000259" key="4">
    <source>
        <dbReference type="PROSITE" id="PS51820"/>
    </source>
</evidence>
<name>E0ULL7_GLOV7</name>
<dbReference type="PROSITE" id="PS00018">
    <property type="entry name" value="EF_HAND_1"/>
    <property type="match status" value="1"/>
</dbReference>
<dbReference type="Gene3D" id="2.60.120.200">
    <property type="match status" value="1"/>
</dbReference>
<evidence type="ECO:0000313" key="5">
    <source>
        <dbReference type="EMBL" id="ADN17847.1"/>
    </source>
</evidence>
<evidence type="ECO:0000256" key="1">
    <source>
        <dbReference type="ARBA" id="ARBA00022729"/>
    </source>
</evidence>
<dbReference type="Gene3D" id="2.60.40.2030">
    <property type="match status" value="1"/>
</dbReference>
<dbReference type="InterPro" id="IPR013320">
    <property type="entry name" value="ConA-like_dom_sf"/>
</dbReference>
<proteinExistence type="predicted"/>
<dbReference type="Proteomes" id="UP000008206">
    <property type="component" value="Plasmid Cy782201"/>
</dbReference>
<feature type="compositionally biased region" description="Gly residues" evidence="2">
    <location>
        <begin position="414"/>
        <end position="434"/>
    </location>
</feature>
<dbReference type="OrthoDB" id="414830at2"/>
<organism evidence="5 6">
    <name type="scientific">Gloeothece verrucosa (strain PCC 7822)</name>
    <name type="common">Cyanothece sp. (strain PCC 7822)</name>
    <dbReference type="NCBI Taxonomy" id="497965"/>
    <lineage>
        <taxon>Bacteria</taxon>
        <taxon>Bacillati</taxon>
        <taxon>Cyanobacteriota</taxon>
        <taxon>Cyanophyceae</taxon>
        <taxon>Oscillatoriophycideae</taxon>
        <taxon>Chroococcales</taxon>
        <taxon>Aphanothecaceae</taxon>
        <taxon>Gloeothece</taxon>
        <taxon>Gloeothece verrucosa</taxon>
    </lineage>
</organism>
<feature type="chain" id="PRO_5003141374" description="PA14 domain-containing protein" evidence="3">
    <location>
        <begin position="34"/>
        <end position="5687"/>
    </location>
</feature>
<dbReference type="EMBL" id="CP002199">
    <property type="protein sequence ID" value="ADN17847.1"/>
    <property type="molecule type" value="Genomic_DNA"/>
</dbReference>
<feature type="compositionally biased region" description="Polar residues" evidence="2">
    <location>
        <begin position="5216"/>
        <end position="5231"/>
    </location>
</feature>
<protein>
    <recommendedName>
        <fullName evidence="4">PA14 domain-containing protein</fullName>
    </recommendedName>
</protein>
<geneLocation type="plasmid" evidence="5 6">
    <name>Cy782201</name>
</geneLocation>
<keyword evidence="1 3" id="KW-0732">Signal</keyword>
<dbReference type="SUPFAM" id="SSF69318">
    <property type="entry name" value="Integrin alpha N-terminal domain"/>
    <property type="match status" value="1"/>
</dbReference>
<feature type="compositionally biased region" description="Gly residues" evidence="2">
    <location>
        <begin position="447"/>
        <end position="463"/>
    </location>
</feature>
<dbReference type="SUPFAM" id="SSF49899">
    <property type="entry name" value="Concanavalin A-like lectins/glucanases"/>
    <property type="match status" value="1"/>
</dbReference>
<feature type="domain" description="PA14" evidence="4">
    <location>
        <begin position="1503"/>
        <end position="1795"/>
    </location>
</feature>
<feature type="compositionally biased region" description="Gly residues" evidence="2">
    <location>
        <begin position="388"/>
        <end position="401"/>
    </location>
</feature>
<reference evidence="6" key="1">
    <citation type="journal article" date="2011" name="MBio">
        <title>Novel metabolic attributes of the genus Cyanothece, comprising a group of unicellular nitrogen-fixing Cyanobacteria.</title>
        <authorList>
            <person name="Bandyopadhyay A."/>
            <person name="Elvitigala T."/>
            <person name="Welsh E."/>
            <person name="Stockel J."/>
            <person name="Liberton M."/>
            <person name="Min H."/>
            <person name="Sherman L.A."/>
            <person name="Pakrasi H.B."/>
        </authorList>
    </citation>
    <scope>NUCLEOTIDE SEQUENCE [LARGE SCALE GENOMIC DNA]</scope>
    <source>
        <strain evidence="6">PCC 7822</strain>
        <plasmid evidence="6">Cy782201</plasmid>
    </source>
</reference>
<dbReference type="InterPro" id="IPR037524">
    <property type="entry name" value="PA14/GLEYA"/>
</dbReference>
<keyword evidence="5" id="KW-0614">Plasmid</keyword>
<dbReference type="HOGENOM" id="CLU_223139_0_0_3"/>
<dbReference type="RefSeq" id="WP_013334597.1">
    <property type="nucleotide sequence ID" value="NC_014533.1"/>
</dbReference>
<dbReference type="InterPro" id="IPR013517">
    <property type="entry name" value="FG-GAP"/>
</dbReference>
<evidence type="ECO:0000313" key="6">
    <source>
        <dbReference type="Proteomes" id="UP000008206"/>
    </source>
</evidence>
<dbReference type="InterPro" id="IPR038081">
    <property type="entry name" value="CalX-like_sf"/>
</dbReference>
<feature type="compositionally biased region" description="Basic and acidic residues" evidence="2">
    <location>
        <begin position="123"/>
        <end position="138"/>
    </location>
</feature>
<feature type="region of interest" description="Disordered" evidence="2">
    <location>
        <begin position="119"/>
        <end position="148"/>
    </location>
</feature>
<dbReference type="InterPro" id="IPR028994">
    <property type="entry name" value="Integrin_alpha_N"/>
</dbReference>
<dbReference type="SUPFAM" id="SSF141072">
    <property type="entry name" value="CalX-like"/>
    <property type="match status" value="2"/>
</dbReference>